<evidence type="ECO:0000313" key="2">
    <source>
        <dbReference type="EMBL" id="JAE39376.1"/>
    </source>
</evidence>
<organism evidence="2">
    <name type="scientific">Arundo donax</name>
    <name type="common">Giant reed</name>
    <name type="synonym">Donax arundinaceus</name>
    <dbReference type="NCBI Taxonomy" id="35708"/>
    <lineage>
        <taxon>Eukaryota</taxon>
        <taxon>Viridiplantae</taxon>
        <taxon>Streptophyta</taxon>
        <taxon>Embryophyta</taxon>
        <taxon>Tracheophyta</taxon>
        <taxon>Spermatophyta</taxon>
        <taxon>Magnoliopsida</taxon>
        <taxon>Liliopsida</taxon>
        <taxon>Poales</taxon>
        <taxon>Poaceae</taxon>
        <taxon>PACMAD clade</taxon>
        <taxon>Arundinoideae</taxon>
        <taxon>Arundineae</taxon>
        <taxon>Arundo</taxon>
    </lineage>
</organism>
<reference evidence="2" key="1">
    <citation type="submission" date="2014-09" db="EMBL/GenBank/DDBJ databases">
        <authorList>
            <person name="Magalhaes I.L.F."/>
            <person name="Oliveira U."/>
            <person name="Santos F.R."/>
            <person name="Vidigal T.H.D.A."/>
            <person name="Brescovit A.D."/>
            <person name="Santos A.J."/>
        </authorList>
    </citation>
    <scope>NUCLEOTIDE SEQUENCE</scope>
    <source>
        <tissue evidence="2">Shoot tissue taken approximately 20 cm above the soil surface</tissue>
    </source>
</reference>
<proteinExistence type="predicted"/>
<dbReference type="EMBL" id="GBRH01158520">
    <property type="protein sequence ID" value="JAE39376.1"/>
    <property type="molecule type" value="Transcribed_RNA"/>
</dbReference>
<feature type="compositionally biased region" description="Low complexity" evidence="1">
    <location>
        <begin position="21"/>
        <end position="30"/>
    </location>
</feature>
<name>A0A0A9HWV7_ARUDO</name>
<accession>A0A0A9HWV7</accession>
<feature type="compositionally biased region" description="Polar residues" evidence="1">
    <location>
        <begin position="36"/>
        <end position="46"/>
    </location>
</feature>
<feature type="region of interest" description="Disordered" evidence="1">
    <location>
        <begin position="1"/>
        <end position="46"/>
    </location>
</feature>
<protein>
    <submittedName>
        <fullName evidence="2">Uncharacterized protein</fullName>
    </submittedName>
</protein>
<sequence>MPLAQLARNPRRSRLSRETSRSSQSASGTTTKRKIQTSPTTVKPTCSRSCSHSSCLWYLVFTMSPQVLDFYWNVFLVVAFIFTVL</sequence>
<reference evidence="2" key="2">
    <citation type="journal article" date="2015" name="Data Brief">
        <title>Shoot transcriptome of the giant reed, Arundo donax.</title>
        <authorList>
            <person name="Barrero R.A."/>
            <person name="Guerrero F.D."/>
            <person name="Moolhuijzen P."/>
            <person name="Goolsby J.A."/>
            <person name="Tidwell J."/>
            <person name="Bellgard S.E."/>
            <person name="Bellgard M.I."/>
        </authorList>
    </citation>
    <scope>NUCLEOTIDE SEQUENCE</scope>
    <source>
        <tissue evidence="2">Shoot tissue taken approximately 20 cm above the soil surface</tissue>
    </source>
</reference>
<evidence type="ECO:0000256" key="1">
    <source>
        <dbReference type="SAM" id="MobiDB-lite"/>
    </source>
</evidence>
<dbReference type="AlphaFoldDB" id="A0A0A9HWV7"/>